<organism evidence="2 3">
    <name type="scientific">Modicisalibacter xianhensis</name>
    <dbReference type="NCBI Taxonomy" id="442341"/>
    <lineage>
        <taxon>Bacteria</taxon>
        <taxon>Pseudomonadati</taxon>
        <taxon>Pseudomonadota</taxon>
        <taxon>Gammaproteobacteria</taxon>
        <taxon>Oceanospirillales</taxon>
        <taxon>Halomonadaceae</taxon>
        <taxon>Modicisalibacter</taxon>
    </lineage>
</organism>
<dbReference type="PIRSF" id="PIRSF033239">
    <property type="entry name" value="ExoD"/>
    <property type="match status" value="1"/>
</dbReference>
<dbReference type="RefSeq" id="WP_134019966.1">
    <property type="nucleotide sequence ID" value="NZ_SOEC01000020.1"/>
</dbReference>
<feature type="transmembrane region" description="Helical" evidence="1">
    <location>
        <begin position="33"/>
        <end position="51"/>
    </location>
</feature>
<feature type="transmembrane region" description="Helical" evidence="1">
    <location>
        <begin position="118"/>
        <end position="141"/>
    </location>
</feature>
<accession>A0A4R8FR00</accession>
<keyword evidence="1" id="KW-1133">Transmembrane helix</keyword>
<dbReference type="InterPro" id="IPR010331">
    <property type="entry name" value="ExoD"/>
</dbReference>
<gene>
    <name evidence="2" type="ORF">DFO67_1206</name>
</gene>
<evidence type="ECO:0000313" key="3">
    <source>
        <dbReference type="Proteomes" id="UP000294489"/>
    </source>
</evidence>
<dbReference type="OrthoDB" id="21339at2"/>
<dbReference type="Proteomes" id="UP000294489">
    <property type="component" value="Unassembled WGS sequence"/>
</dbReference>
<feature type="transmembrane region" description="Helical" evidence="1">
    <location>
        <begin position="147"/>
        <end position="164"/>
    </location>
</feature>
<dbReference type="Pfam" id="PF06055">
    <property type="entry name" value="ExoD"/>
    <property type="match status" value="1"/>
</dbReference>
<reference evidence="2 3" key="1">
    <citation type="submission" date="2019-03" db="EMBL/GenBank/DDBJ databases">
        <title>Freshwater and sediment microbial communities from various areas in North America, analyzing microbe dynamics in response to fracking.</title>
        <authorList>
            <person name="Lamendella R."/>
        </authorList>
    </citation>
    <scope>NUCLEOTIDE SEQUENCE [LARGE SCALE GENOMIC DNA]</scope>
    <source>
        <strain evidence="2 3">6_TX</strain>
    </source>
</reference>
<name>A0A4R8FR00_9GAMM</name>
<dbReference type="PANTHER" id="PTHR41795">
    <property type="entry name" value="EXOPOLYSACCHARIDE SYNTHESIS PROTEIN"/>
    <property type="match status" value="1"/>
</dbReference>
<protein>
    <recommendedName>
        <fullName evidence="4">Exopolysaccharide synthesis, ExoD</fullName>
    </recommendedName>
</protein>
<dbReference type="EMBL" id="SOEC01000020">
    <property type="protein sequence ID" value="TDX24761.1"/>
    <property type="molecule type" value="Genomic_DNA"/>
</dbReference>
<keyword evidence="1" id="KW-0472">Membrane</keyword>
<keyword evidence="1" id="KW-0812">Transmembrane</keyword>
<sequence>MSGDNLSLAYALHVLPDRLPAGRPTLNDILSALGDRGLALILLIFSIPAIIPTPGIPAGMIFGSALALIGGQMVVGAKRVRLPSSIAQRHIGQDVLRQVFQRATPIIEKLERRLNIRLAGVMSPLAMRVIGGVIVVMAVLIALPIPFGNTLLGLAVLALSLGLARQDGVAVLVGLSLAILAGGVSVALVHGSLWLFDTGLRVA</sequence>
<evidence type="ECO:0008006" key="4">
    <source>
        <dbReference type="Google" id="ProtNLM"/>
    </source>
</evidence>
<evidence type="ECO:0000256" key="1">
    <source>
        <dbReference type="SAM" id="Phobius"/>
    </source>
</evidence>
<dbReference type="AlphaFoldDB" id="A0A4R8FR00"/>
<dbReference type="PANTHER" id="PTHR41795:SF1">
    <property type="entry name" value="EXOPOLYSACCHARIDE SYNTHESIS PROTEIN"/>
    <property type="match status" value="1"/>
</dbReference>
<proteinExistence type="predicted"/>
<evidence type="ECO:0000313" key="2">
    <source>
        <dbReference type="EMBL" id="TDX24761.1"/>
    </source>
</evidence>
<comment type="caution">
    <text evidence="2">The sequence shown here is derived from an EMBL/GenBank/DDBJ whole genome shotgun (WGS) entry which is preliminary data.</text>
</comment>
<feature type="transmembrane region" description="Helical" evidence="1">
    <location>
        <begin position="171"/>
        <end position="196"/>
    </location>
</feature>